<dbReference type="SUPFAM" id="SSF53474">
    <property type="entry name" value="alpha/beta-Hydrolases"/>
    <property type="match status" value="1"/>
</dbReference>
<dbReference type="Gene3D" id="3.40.50.1820">
    <property type="entry name" value="alpha/beta hydrolase"/>
    <property type="match status" value="1"/>
</dbReference>
<sequence length="197" mass="21619">MKIILLHGLYMHGVTMLVLAKRLTESGHQVFNLSYKTIKPDLAQMFTAMDEFIDGEDTAIVAHSMGGVMAKTYLDVDSPMSHHVKTVITLGTPHKGSQVAAFFEKHGVGDVMFQRAAQYLMPDETPRWSSAAALYSIAGDLAIGPASVLLRGQKSDGTVLLEETMIDGMTSHEVYPLTHTSLIFAKRVSDRVIEILK</sequence>
<name>A0A1E5BXX4_9GAMM</name>
<protein>
    <submittedName>
        <fullName evidence="2">Cob(I)alamin adenolsyltransferase</fullName>
    </submittedName>
</protein>
<dbReference type="InterPro" id="IPR029058">
    <property type="entry name" value="AB_hydrolase_fold"/>
</dbReference>
<feature type="domain" description="GPI inositol-deacylase PGAP1-like alpha/beta" evidence="1">
    <location>
        <begin position="56"/>
        <end position="100"/>
    </location>
</feature>
<gene>
    <name evidence="2" type="ORF">A1OK_16795</name>
</gene>
<accession>A0A1E5BXX4</accession>
<dbReference type="PANTHER" id="PTHR37946:SF1">
    <property type="entry name" value="SLL1969 PROTEIN"/>
    <property type="match status" value="1"/>
</dbReference>
<dbReference type="GO" id="GO:0016740">
    <property type="term" value="F:transferase activity"/>
    <property type="evidence" value="ECO:0007669"/>
    <property type="project" value="UniProtKB-KW"/>
</dbReference>
<dbReference type="RefSeq" id="WP_016958228.1">
    <property type="nucleotide sequence ID" value="NZ_AJWN02000106.1"/>
</dbReference>
<proteinExistence type="predicted"/>
<evidence type="ECO:0000259" key="1">
    <source>
        <dbReference type="Pfam" id="PF07819"/>
    </source>
</evidence>
<dbReference type="GO" id="GO:0016788">
    <property type="term" value="F:hydrolase activity, acting on ester bonds"/>
    <property type="evidence" value="ECO:0007669"/>
    <property type="project" value="InterPro"/>
</dbReference>
<reference evidence="2 3" key="1">
    <citation type="journal article" date="2012" name="Science">
        <title>Ecological populations of bacteria act as socially cohesive units of antibiotic production and resistance.</title>
        <authorList>
            <person name="Cordero O.X."/>
            <person name="Wildschutte H."/>
            <person name="Kirkup B."/>
            <person name="Proehl S."/>
            <person name="Ngo L."/>
            <person name="Hussain F."/>
            <person name="Le Roux F."/>
            <person name="Mincer T."/>
            <person name="Polz M.F."/>
        </authorList>
    </citation>
    <scope>NUCLEOTIDE SEQUENCE [LARGE SCALE GENOMIC DNA]</scope>
    <source>
        <strain evidence="2 3">FF-454</strain>
    </source>
</reference>
<dbReference type="InterPro" id="IPR012908">
    <property type="entry name" value="PGAP1-ab_dom-like"/>
</dbReference>
<organism evidence="2 3">
    <name type="scientific">Enterovibrio norvegicus FF-454</name>
    <dbReference type="NCBI Taxonomy" id="1185651"/>
    <lineage>
        <taxon>Bacteria</taxon>
        <taxon>Pseudomonadati</taxon>
        <taxon>Pseudomonadota</taxon>
        <taxon>Gammaproteobacteria</taxon>
        <taxon>Vibrionales</taxon>
        <taxon>Vibrionaceae</taxon>
        <taxon>Enterovibrio</taxon>
    </lineage>
</organism>
<dbReference type="Proteomes" id="UP000095039">
    <property type="component" value="Unassembled WGS sequence"/>
</dbReference>
<evidence type="ECO:0000313" key="3">
    <source>
        <dbReference type="Proteomes" id="UP000095039"/>
    </source>
</evidence>
<dbReference type="Pfam" id="PF07819">
    <property type="entry name" value="PGAP1"/>
    <property type="match status" value="1"/>
</dbReference>
<dbReference type="AlphaFoldDB" id="A0A1E5BXX4"/>
<keyword evidence="3" id="KW-1185">Reference proteome</keyword>
<evidence type="ECO:0000313" key="2">
    <source>
        <dbReference type="EMBL" id="OEE57762.1"/>
    </source>
</evidence>
<comment type="caution">
    <text evidence="2">The sequence shown here is derived from an EMBL/GenBank/DDBJ whole genome shotgun (WGS) entry which is preliminary data.</text>
</comment>
<dbReference type="EMBL" id="AJWN02000106">
    <property type="protein sequence ID" value="OEE57762.1"/>
    <property type="molecule type" value="Genomic_DNA"/>
</dbReference>
<dbReference type="PANTHER" id="PTHR37946">
    <property type="entry name" value="SLL1969 PROTEIN"/>
    <property type="match status" value="1"/>
</dbReference>